<evidence type="ECO:0000313" key="3">
    <source>
        <dbReference type="EMBL" id="AEI39896.1"/>
    </source>
</evidence>
<evidence type="ECO:0000313" key="4">
    <source>
        <dbReference type="Proteomes" id="UP000006620"/>
    </source>
</evidence>
<sequence length="221" mass="24697">MKPFLFNHQYNRIIQQARVLLSALQTSTDRKVVEAARYSAVSKSLEACPGLQGDALQLVERLGELQSTEEFQSYMNELAGYTFKFPAVTERQLKALFPKVKKLHLPGLEEMEERSLSYLAWTDPGGDKLFLVYPRRDAAGEGVRLTGIEGRFVSMNKKGICAFCKKTGEAALFTAVSKKKMAQNPDYFKAVGQYICVDSAACNARITELDVLDQFFDAVMG</sequence>
<proteinExistence type="predicted"/>
<feature type="domain" description="Elongation factor G-binding protein N-terminal" evidence="1">
    <location>
        <begin position="4"/>
        <end position="86"/>
    </location>
</feature>
<dbReference type="Pfam" id="PF07299">
    <property type="entry name" value="EF-G-binding_N"/>
    <property type="match status" value="1"/>
</dbReference>
<protein>
    <submittedName>
        <fullName evidence="3">Fibronectin-binding family protein</fullName>
    </submittedName>
</protein>
<dbReference type="Pfam" id="PF16571">
    <property type="entry name" value="FBP_C"/>
    <property type="match status" value="1"/>
</dbReference>
<dbReference type="Proteomes" id="UP000006620">
    <property type="component" value="Chromosome"/>
</dbReference>
<dbReference type="PATRIC" id="fig|1036673.3.peg.1164"/>
<organism evidence="3 4">
    <name type="scientific">Paenibacillus mucilaginosus (strain KNP414)</name>
    <dbReference type="NCBI Taxonomy" id="1036673"/>
    <lineage>
        <taxon>Bacteria</taxon>
        <taxon>Bacillati</taxon>
        <taxon>Bacillota</taxon>
        <taxon>Bacilli</taxon>
        <taxon>Bacillales</taxon>
        <taxon>Paenibacillaceae</taxon>
        <taxon>Paenibacillus</taxon>
    </lineage>
</organism>
<dbReference type="InterPro" id="IPR010841">
    <property type="entry name" value="EF-G-binding_N"/>
</dbReference>
<dbReference type="HOGENOM" id="CLU_088205_0_0_9"/>
<dbReference type="KEGG" id="pms:KNP414_01332"/>
<reference evidence="3 4" key="2">
    <citation type="journal article" date="2013" name="Genome Announc.">
        <title>Genome Sequence of Growth-Improving Paenibacillus mucilaginosus Strain KNP414.</title>
        <authorList>
            <person name="Lu J.J."/>
            <person name="Wang J.F."/>
            <person name="Hu X.F."/>
        </authorList>
    </citation>
    <scope>NUCLEOTIDE SEQUENCE [LARGE SCALE GENOMIC DNA]</scope>
    <source>
        <strain evidence="3 4">KNP414</strain>
    </source>
</reference>
<evidence type="ECO:0000259" key="1">
    <source>
        <dbReference type="Pfam" id="PF07299"/>
    </source>
</evidence>
<dbReference type="AlphaFoldDB" id="F8FJD3"/>
<dbReference type="CDD" id="cd16342">
    <property type="entry name" value="FusC_FusB"/>
    <property type="match status" value="1"/>
</dbReference>
<dbReference type="InterPro" id="IPR038344">
    <property type="entry name" value="EF-G_N_sf"/>
</dbReference>
<dbReference type="EMBL" id="CP002869">
    <property type="protein sequence ID" value="AEI39896.1"/>
    <property type="molecule type" value="Genomic_DNA"/>
</dbReference>
<gene>
    <name evidence="3" type="ordered locus">KNP414_01332</name>
</gene>
<name>F8FJD3_PAEMK</name>
<dbReference type="RefSeq" id="WP_013915058.1">
    <property type="nucleotide sequence ID" value="NC_015690.1"/>
</dbReference>
<dbReference type="InterPro" id="IPR032330">
    <property type="entry name" value="EF-G-binding_C"/>
</dbReference>
<reference evidence="4" key="1">
    <citation type="submission" date="2011-06" db="EMBL/GenBank/DDBJ databases">
        <title>Complete genome sequence of Paenibacillus mucilaginosus KNP414.</title>
        <authorList>
            <person name="Wang J."/>
            <person name="Hu S."/>
            <person name="Hu X."/>
            <person name="Zhang B."/>
            <person name="Dong D."/>
            <person name="Zhang S."/>
            <person name="Zhao K."/>
            <person name="Wu D."/>
        </authorList>
    </citation>
    <scope>NUCLEOTIDE SEQUENCE [LARGE SCALE GENOMIC DNA]</scope>
    <source>
        <strain evidence="4">KNP414</strain>
    </source>
</reference>
<evidence type="ECO:0000259" key="2">
    <source>
        <dbReference type="Pfam" id="PF16571"/>
    </source>
</evidence>
<dbReference type="Gene3D" id="1.20.1280.250">
    <property type="match status" value="1"/>
</dbReference>
<accession>F8FJD3</accession>
<feature type="domain" description="Elongation factor G-binding protein C-terminal treble-clef zinc-finger" evidence="2">
    <location>
        <begin position="100"/>
        <end position="207"/>
    </location>
</feature>